<dbReference type="GO" id="GO:0033499">
    <property type="term" value="P:galactose catabolic process via UDP-galactose, Leloir pathway"/>
    <property type="evidence" value="ECO:0007669"/>
    <property type="project" value="TreeGrafter"/>
</dbReference>
<evidence type="ECO:0000256" key="7">
    <source>
        <dbReference type="ARBA" id="ARBA00023027"/>
    </source>
</evidence>
<evidence type="ECO:0000313" key="13">
    <source>
        <dbReference type="EMBL" id="SFM04200.1"/>
    </source>
</evidence>
<dbReference type="PANTHER" id="PTHR43725">
    <property type="entry name" value="UDP-GLUCOSE 4-EPIMERASE"/>
    <property type="match status" value="1"/>
</dbReference>
<evidence type="ECO:0000256" key="1">
    <source>
        <dbReference type="ARBA" id="ARBA00000083"/>
    </source>
</evidence>
<dbReference type="SUPFAM" id="SSF51735">
    <property type="entry name" value="NAD(P)-binding Rossmann-fold domains"/>
    <property type="match status" value="1"/>
</dbReference>
<dbReference type="PANTHER" id="PTHR43725:SF53">
    <property type="entry name" value="UDP-ARABINOSE 4-EPIMERASE 1"/>
    <property type="match status" value="1"/>
</dbReference>
<keyword evidence="10 11" id="KW-0119">Carbohydrate metabolism</keyword>
<keyword evidence="14" id="KW-1185">Reference proteome</keyword>
<dbReference type="InterPro" id="IPR001509">
    <property type="entry name" value="Epimerase_deHydtase"/>
</dbReference>
<dbReference type="EMBL" id="FOTS01000035">
    <property type="protein sequence ID" value="SFM04200.1"/>
    <property type="molecule type" value="Genomic_DNA"/>
</dbReference>
<comment type="cofactor">
    <cofactor evidence="2 11">
        <name>NAD(+)</name>
        <dbReference type="ChEBI" id="CHEBI:57540"/>
    </cofactor>
</comment>
<evidence type="ECO:0000313" key="14">
    <source>
        <dbReference type="Proteomes" id="UP000199520"/>
    </source>
</evidence>
<evidence type="ECO:0000256" key="10">
    <source>
        <dbReference type="ARBA" id="ARBA00023277"/>
    </source>
</evidence>
<dbReference type="Gene3D" id="3.40.50.720">
    <property type="entry name" value="NAD(P)-binding Rossmann-like Domain"/>
    <property type="match status" value="1"/>
</dbReference>
<dbReference type="InterPro" id="IPR036291">
    <property type="entry name" value="NAD(P)-bd_dom_sf"/>
</dbReference>
<gene>
    <name evidence="13" type="ORF">SAMN04490355_103527</name>
</gene>
<dbReference type="STRING" id="1123291.SAMN04490355_103527"/>
<evidence type="ECO:0000256" key="6">
    <source>
        <dbReference type="ARBA" id="ARBA00018569"/>
    </source>
</evidence>
<comment type="catalytic activity">
    <reaction evidence="1 11">
        <text>UDP-alpha-D-glucose = UDP-alpha-D-galactose</text>
        <dbReference type="Rhea" id="RHEA:22168"/>
        <dbReference type="ChEBI" id="CHEBI:58885"/>
        <dbReference type="ChEBI" id="CHEBI:66914"/>
        <dbReference type="EC" id="5.1.3.2"/>
    </reaction>
</comment>
<dbReference type="EC" id="5.1.3.2" evidence="5 11"/>
<evidence type="ECO:0000256" key="8">
    <source>
        <dbReference type="ARBA" id="ARBA00023144"/>
    </source>
</evidence>
<dbReference type="Pfam" id="PF01370">
    <property type="entry name" value="Epimerase"/>
    <property type="match status" value="1"/>
</dbReference>
<dbReference type="RefSeq" id="WP_090940088.1">
    <property type="nucleotide sequence ID" value="NZ_FOTS01000035.1"/>
</dbReference>
<evidence type="ECO:0000256" key="3">
    <source>
        <dbReference type="ARBA" id="ARBA00004947"/>
    </source>
</evidence>
<accession>A0A1I4MM98</accession>
<dbReference type="UniPathway" id="UPA00214"/>
<evidence type="ECO:0000256" key="11">
    <source>
        <dbReference type="RuleBase" id="RU366046"/>
    </source>
</evidence>
<evidence type="ECO:0000256" key="9">
    <source>
        <dbReference type="ARBA" id="ARBA00023235"/>
    </source>
</evidence>
<protein>
    <recommendedName>
        <fullName evidence="6 11">UDP-glucose 4-epimerase</fullName>
        <ecNumber evidence="5 11">5.1.3.2</ecNumber>
    </recommendedName>
</protein>
<keyword evidence="9 11" id="KW-0413">Isomerase</keyword>
<evidence type="ECO:0000256" key="4">
    <source>
        <dbReference type="ARBA" id="ARBA00007637"/>
    </source>
</evidence>
<proteinExistence type="inferred from homology"/>
<dbReference type="Proteomes" id="UP000199520">
    <property type="component" value="Unassembled WGS sequence"/>
</dbReference>
<dbReference type="OrthoDB" id="9766450at2"/>
<evidence type="ECO:0000256" key="5">
    <source>
        <dbReference type="ARBA" id="ARBA00013189"/>
    </source>
</evidence>
<dbReference type="AlphaFoldDB" id="A0A1I4MM98"/>
<keyword evidence="7 11" id="KW-0520">NAD</keyword>
<dbReference type="InterPro" id="IPR005886">
    <property type="entry name" value="UDP_G4E"/>
</dbReference>
<evidence type="ECO:0000259" key="12">
    <source>
        <dbReference type="Pfam" id="PF01370"/>
    </source>
</evidence>
<dbReference type="CDD" id="cd05247">
    <property type="entry name" value="UDP_G4E_1_SDR_e"/>
    <property type="match status" value="1"/>
</dbReference>
<reference evidence="14" key="1">
    <citation type="submission" date="2016-10" db="EMBL/GenBank/DDBJ databases">
        <authorList>
            <person name="Varghese N."/>
            <person name="Submissions S."/>
        </authorList>
    </citation>
    <scope>NUCLEOTIDE SEQUENCE [LARGE SCALE GENOMIC DNA]</scope>
    <source>
        <strain evidence="14">DSM 13327</strain>
    </source>
</reference>
<dbReference type="NCBIfam" id="TIGR01179">
    <property type="entry name" value="galE"/>
    <property type="match status" value="1"/>
</dbReference>
<dbReference type="Gene3D" id="3.90.25.10">
    <property type="entry name" value="UDP-galactose 4-epimerase, domain 1"/>
    <property type="match status" value="1"/>
</dbReference>
<organism evidence="13 14">
    <name type="scientific">Pelosinus propionicus DSM 13327</name>
    <dbReference type="NCBI Taxonomy" id="1123291"/>
    <lineage>
        <taxon>Bacteria</taxon>
        <taxon>Bacillati</taxon>
        <taxon>Bacillota</taxon>
        <taxon>Negativicutes</taxon>
        <taxon>Selenomonadales</taxon>
        <taxon>Sporomusaceae</taxon>
        <taxon>Pelosinus</taxon>
    </lineage>
</organism>
<feature type="domain" description="NAD-dependent epimerase/dehydratase" evidence="12">
    <location>
        <begin position="3"/>
        <end position="252"/>
    </location>
</feature>
<comment type="pathway">
    <text evidence="3 11">Carbohydrate metabolism; galactose metabolism.</text>
</comment>
<comment type="subunit">
    <text evidence="11">Homodimer.</text>
</comment>
<comment type="similarity">
    <text evidence="4 11">Belongs to the NAD(P)-dependent epimerase/dehydratase family.</text>
</comment>
<sequence>MSILVLGGAGYIGSHAVYQLVEQGHEVVVLDNLQTGHEQAVHSKATFYNGDVRDKEFLRHVFAKEDIHTVMHFAASSTVGESMENPLKYFDNNMYGAQILLETMNEFHIKNIVFSSTAATYGEPKQVPITEDMPTNPTNPYGESKLAMEKLMKWCDVAYGIKYVSLRYFNVAGARCDGRIGEDHAIETHLIPLVLQVALGKREYITIFGEDYQTKDGTCIRDYIHVEDLIEAHILAMNYLRNQGESDIFNLGSSQGFSVKEIVEAARAVTKHPIPIKIGERRAGDPSTLIASAAKAKEILGWQPKRTLIQQIITDAWNWHQNHPEGYND</sequence>
<keyword evidence="8" id="KW-0299">Galactose metabolism</keyword>
<dbReference type="GO" id="GO:0003978">
    <property type="term" value="F:UDP-glucose 4-epimerase activity"/>
    <property type="evidence" value="ECO:0007669"/>
    <property type="project" value="UniProtKB-UniRule"/>
</dbReference>
<name>A0A1I4MM98_9FIRM</name>
<evidence type="ECO:0000256" key="2">
    <source>
        <dbReference type="ARBA" id="ARBA00001911"/>
    </source>
</evidence>